<protein>
    <recommendedName>
        <fullName evidence="14">Insulinase family protein</fullName>
    </recommendedName>
</protein>
<dbReference type="Proteomes" id="UP000186351">
    <property type="component" value="Chromosome"/>
</dbReference>
<dbReference type="Gene3D" id="3.30.830.10">
    <property type="entry name" value="Metalloenzyme, LuxS/M16 peptidase-like"/>
    <property type="match status" value="4"/>
</dbReference>
<feature type="signal peptide" evidence="9">
    <location>
        <begin position="1"/>
        <end position="25"/>
    </location>
</feature>
<evidence type="ECO:0008006" key="14">
    <source>
        <dbReference type="Google" id="ProtNLM"/>
    </source>
</evidence>
<dbReference type="RefSeq" id="WP_068960881.1">
    <property type="nucleotide sequence ID" value="NZ_CAJTAP010000013.1"/>
</dbReference>
<dbReference type="AlphaFoldDB" id="A0A1B1S9U5"/>
<feature type="chain" id="PRO_5010722831" description="Insulinase family protein" evidence="9">
    <location>
        <begin position="26"/>
        <end position="945"/>
    </location>
</feature>
<evidence type="ECO:0000256" key="8">
    <source>
        <dbReference type="RuleBase" id="RU004447"/>
    </source>
</evidence>
<keyword evidence="7" id="KW-0482">Metalloprotease</keyword>
<dbReference type="GO" id="GO:0006508">
    <property type="term" value="P:proteolysis"/>
    <property type="evidence" value="ECO:0007669"/>
    <property type="project" value="UniProtKB-KW"/>
</dbReference>
<dbReference type="Pfam" id="PF05193">
    <property type="entry name" value="Peptidase_M16_C"/>
    <property type="match status" value="2"/>
</dbReference>
<dbReference type="InterPro" id="IPR050626">
    <property type="entry name" value="Peptidase_M16"/>
</dbReference>
<comment type="cofactor">
    <cofactor evidence="1">
        <name>Zn(2+)</name>
        <dbReference type="ChEBI" id="CHEBI:29105"/>
    </cofactor>
</comment>
<evidence type="ECO:0000259" key="11">
    <source>
        <dbReference type="Pfam" id="PF05193"/>
    </source>
</evidence>
<evidence type="ECO:0000256" key="3">
    <source>
        <dbReference type="ARBA" id="ARBA00022670"/>
    </source>
</evidence>
<accession>A0A1B1S9U5</accession>
<keyword evidence="5" id="KW-0378">Hydrolase</keyword>
<evidence type="ECO:0000256" key="1">
    <source>
        <dbReference type="ARBA" id="ARBA00001947"/>
    </source>
</evidence>
<keyword evidence="3" id="KW-0645">Protease</keyword>
<evidence type="ECO:0000256" key="6">
    <source>
        <dbReference type="ARBA" id="ARBA00022833"/>
    </source>
</evidence>
<dbReference type="InterPro" id="IPR007863">
    <property type="entry name" value="Peptidase_M16_C"/>
</dbReference>
<comment type="similarity">
    <text evidence="2 8">Belongs to the peptidase M16 family.</text>
</comment>
<dbReference type="OrthoDB" id="9811314at2"/>
<evidence type="ECO:0000256" key="9">
    <source>
        <dbReference type="SAM" id="SignalP"/>
    </source>
</evidence>
<reference evidence="13" key="1">
    <citation type="submission" date="2016-04" db="EMBL/GenBank/DDBJ databases">
        <title>Complete Genome Sequences of Twelve Strains of a Stable Defined Moderately Diverse Mouse Microbiota 2 (sDMDMm2).</title>
        <authorList>
            <person name="Uchimura Y."/>
            <person name="Wyss M."/>
            <person name="Brugiroux S."/>
            <person name="Limenitakis J.P."/>
            <person name="Stecher B."/>
            <person name="McCoy K.D."/>
            <person name="Macpherson A.J."/>
        </authorList>
    </citation>
    <scope>NUCLEOTIDE SEQUENCE [LARGE SCALE GENOMIC DNA]</scope>
    <source>
        <strain evidence="13">YL27</strain>
    </source>
</reference>
<sequence>MKKYFKPLLLFASAMGALFSFDMYGQMPQLPPIPVDSAVRIGHLDNGLTYYIRHNEYPKGQADFYIAQKVGSIQEEDSQRGLAHFLEHMCFNGTKNFPGNELVSWLESVGVKFGQNLNAYTSVDKTVYNMCNVPVAREGVQDSCLLILHDWADDLLLDPEEIDKERGVIHEEWRQSNVGQSRIIEQLLPVMYPDSKYAYRLPIGTMEVVDNFPHQVLRDYYEKWYRPDLQGIVVVGDIDPDRIEAKIKEIFSPIANPVNPAKREYYPVSDTPGTIYAIGKDKEMPYSVMQLMFKHDATPDENKKTMDYMIEDYAVSMIVAMLNTRLSDLISKPESPASVAQAAYGDFFMAKTKDAFYLLALPKDTAALEALATVYREGLRAVRSGFTATEYDRARSEFLSQLEKRYTNRATQTNTSLVNSYVANFTDGEPIPGIENAYTIMSQLANQIPVEAINMMASQLMPADNRVLLAMFPDKDGVVVPTEQQFAEVLAAVDAENIEGYVDNVINEPLIAQLPAPGKIVSTDIDKVYGATVWTLSNGARVVARATDFKAGEILFAARAMGGTSTLPDSLDNELRYMDVTLSQLGMGPYDNAGLGKFLAGKQASIELELGSYVRDISGSAVPKNLGVLMEMIYALFTDATLSDDEFEAGKNMVRSMLHNQEADPKYQFTKQLYEHLYASPRRHLTDMAVIDGVDRSRSLAIVKDALSNAGEYTFYFVGSFDVDSLKPLVEQYIASLPGKATERKQVALDPALGVTKGAGTEIVKQVMETPTTYAAVLLTGNVPFTAKEQKLASIAGQILSARLIKLVREDLGAVYSIWANGNLARLTEPNASLQSMFPMKPEMRDRVLEIIASQIDDMTNPANITAEELAKVKEFMLKNAEESLKKNDALIGAMLGYQLVPADTYLDAAETIKAITAADVAGYMKTLSDQNNYRVFLMEPEDGK</sequence>
<dbReference type="PANTHER" id="PTHR43690">
    <property type="entry name" value="NARDILYSIN"/>
    <property type="match status" value="1"/>
</dbReference>
<evidence type="ECO:0000256" key="2">
    <source>
        <dbReference type="ARBA" id="ARBA00007261"/>
    </source>
</evidence>
<dbReference type="InterPro" id="IPR011765">
    <property type="entry name" value="Pept_M16_N"/>
</dbReference>
<accession>A0A1Z2XIV1</accession>
<dbReference type="PROSITE" id="PS00143">
    <property type="entry name" value="INSULINASE"/>
    <property type="match status" value="1"/>
</dbReference>
<dbReference type="GO" id="GO:0004222">
    <property type="term" value="F:metalloendopeptidase activity"/>
    <property type="evidence" value="ECO:0007669"/>
    <property type="project" value="InterPro"/>
</dbReference>
<dbReference type="Pfam" id="PF00675">
    <property type="entry name" value="Peptidase_M16"/>
    <property type="match status" value="1"/>
</dbReference>
<dbReference type="PANTHER" id="PTHR43690:SF34">
    <property type="entry name" value="ZINC PROTEASE PQQL-LIKE"/>
    <property type="match status" value="1"/>
</dbReference>
<dbReference type="EMBL" id="CP015402">
    <property type="protein sequence ID" value="ANU63570.2"/>
    <property type="molecule type" value="Genomic_DNA"/>
</dbReference>
<feature type="domain" description="Peptidase M16 C-terminal" evidence="11">
    <location>
        <begin position="714"/>
        <end position="875"/>
    </location>
</feature>
<evidence type="ECO:0000313" key="12">
    <source>
        <dbReference type="EMBL" id="ANU63570.2"/>
    </source>
</evidence>
<keyword evidence="13" id="KW-1185">Reference proteome</keyword>
<dbReference type="SUPFAM" id="SSF63411">
    <property type="entry name" value="LuxS/MPP-like metallohydrolase"/>
    <property type="match status" value="3"/>
</dbReference>
<dbReference type="KEGG" id="pary:A4V02_07420"/>
<feature type="domain" description="Peptidase M16 C-terminal" evidence="11">
    <location>
        <begin position="213"/>
        <end position="396"/>
    </location>
</feature>
<evidence type="ECO:0000256" key="7">
    <source>
        <dbReference type="ARBA" id="ARBA00023049"/>
    </source>
</evidence>
<keyword evidence="9" id="KW-0732">Signal</keyword>
<feature type="domain" description="Peptidase M16 N-terminal" evidence="10">
    <location>
        <begin position="68"/>
        <end position="187"/>
    </location>
</feature>
<dbReference type="InterPro" id="IPR001431">
    <property type="entry name" value="Pept_M16_Zn_BS"/>
</dbReference>
<evidence type="ECO:0000256" key="5">
    <source>
        <dbReference type="ARBA" id="ARBA00022801"/>
    </source>
</evidence>
<keyword evidence="6" id="KW-0862">Zinc</keyword>
<dbReference type="GO" id="GO:0046872">
    <property type="term" value="F:metal ion binding"/>
    <property type="evidence" value="ECO:0007669"/>
    <property type="project" value="UniProtKB-KW"/>
</dbReference>
<gene>
    <name evidence="12" type="ORF">A4V02_07420</name>
</gene>
<evidence type="ECO:0000259" key="10">
    <source>
        <dbReference type="Pfam" id="PF00675"/>
    </source>
</evidence>
<dbReference type="STRING" id="1796646.A4V02_07420"/>
<dbReference type="GeneID" id="65536685"/>
<proteinExistence type="inferred from homology"/>
<name>A0A1B1S9U5_9BACT</name>
<keyword evidence="4" id="KW-0479">Metal-binding</keyword>
<organism evidence="12 13">
    <name type="scientific">Muribaculum intestinale</name>
    <dbReference type="NCBI Taxonomy" id="1796646"/>
    <lineage>
        <taxon>Bacteria</taxon>
        <taxon>Pseudomonadati</taxon>
        <taxon>Bacteroidota</taxon>
        <taxon>Bacteroidia</taxon>
        <taxon>Bacteroidales</taxon>
        <taxon>Muribaculaceae</taxon>
        <taxon>Muribaculum</taxon>
    </lineage>
</organism>
<evidence type="ECO:0000313" key="13">
    <source>
        <dbReference type="Proteomes" id="UP000186351"/>
    </source>
</evidence>
<dbReference type="InterPro" id="IPR011249">
    <property type="entry name" value="Metalloenz_LuxS/M16"/>
</dbReference>
<evidence type="ECO:0000256" key="4">
    <source>
        <dbReference type="ARBA" id="ARBA00022723"/>
    </source>
</evidence>